<dbReference type="RefSeq" id="XP_024711364.1">
    <property type="nucleotide sequence ID" value="XM_024860443.1"/>
</dbReference>
<name>A0A2P7YCT4_9ASCO</name>
<dbReference type="PANTHER" id="PTHR28266">
    <property type="entry name" value="54S RIBOSOMAL PROTEIN L20, MITOCHONDRIAL"/>
    <property type="match status" value="1"/>
</dbReference>
<reference evidence="1 2" key="1">
    <citation type="submission" date="2018-03" db="EMBL/GenBank/DDBJ databases">
        <title>Candida pseudohaemulonii genome assembly and annotation.</title>
        <authorList>
            <person name="Munoz J.F."/>
            <person name="Gade L.G."/>
            <person name="Chow N.A."/>
            <person name="Litvintseva A.P."/>
            <person name="Loparev V.N."/>
            <person name="Cuomo C.A."/>
        </authorList>
    </citation>
    <scope>NUCLEOTIDE SEQUENCE [LARGE SCALE GENOMIC DNA]</scope>
    <source>
        <strain evidence="1 2">B12108</strain>
    </source>
</reference>
<evidence type="ECO:0000313" key="2">
    <source>
        <dbReference type="Proteomes" id="UP000241107"/>
    </source>
</evidence>
<dbReference type="GeneID" id="36568519"/>
<sequence>MLRSATRRYSLKSLPFESQPRNKFNAQRSAFNLKPVKKDGLIYNPPASAPSYKETPQLFLPKNDPRLKYLEGKWKVYSEEELADMPLIYGVQKLKDYLLTPEVVGEILKLRQQDANQWTISKLAQKFNLDKTKVNVITGISKDRQKKVLSELESVKEAWSSKRKLARQDREKRVQQWLRGEF</sequence>
<keyword evidence="2" id="KW-1185">Reference proteome</keyword>
<dbReference type="Proteomes" id="UP000241107">
    <property type="component" value="Unassembled WGS sequence"/>
</dbReference>
<organism evidence="1 2">
    <name type="scientific">Candidozyma pseudohaemuli</name>
    <dbReference type="NCBI Taxonomy" id="418784"/>
    <lineage>
        <taxon>Eukaryota</taxon>
        <taxon>Fungi</taxon>
        <taxon>Dikarya</taxon>
        <taxon>Ascomycota</taxon>
        <taxon>Saccharomycotina</taxon>
        <taxon>Pichiomycetes</taxon>
        <taxon>Metschnikowiaceae</taxon>
        <taxon>Candidozyma</taxon>
    </lineage>
</organism>
<dbReference type="Pfam" id="PF12824">
    <property type="entry name" value="MRP-L20"/>
    <property type="match status" value="1"/>
</dbReference>
<dbReference type="OrthoDB" id="6021263at2759"/>
<evidence type="ECO:0008006" key="3">
    <source>
        <dbReference type="Google" id="ProtNLM"/>
    </source>
</evidence>
<comment type="caution">
    <text evidence="1">The sequence shown here is derived from an EMBL/GenBank/DDBJ whole genome shotgun (WGS) entry which is preliminary data.</text>
</comment>
<protein>
    <recommendedName>
        <fullName evidence="3">54S ribosomal protein L20, mitochondrial</fullName>
    </recommendedName>
</protein>
<dbReference type="GO" id="GO:0003735">
    <property type="term" value="F:structural constituent of ribosome"/>
    <property type="evidence" value="ECO:0007669"/>
    <property type="project" value="TreeGrafter"/>
</dbReference>
<dbReference type="AlphaFoldDB" id="A0A2P7YCT4"/>
<dbReference type="VEuPathDB" id="FungiDB:C7M61_005132"/>
<dbReference type="STRING" id="418784.A0A2P7YCT4"/>
<gene>
    <name evidence="1" type="ORF">C7M61_005132</name>
</gene>
<dbReference type="InterPro" id="IPR024388">
    <property type="entry name" value="Ribosomal_mL58"/>
</dbReference>
<proteinExistence type="predicted"/>
<dbReference type="GO" id="GO:0005762">
    <property type="term" value="C:mitochondrial large ribosomal subunit"/>
    <property type="evidence" value="ECO:0007669"/>
    <property type="project" value="TreeGrafter"/>
</dbReference>
<dbReference type="PANTHER" id="PTHR28266:SF1">
    <property type="entry name" value="LARGE RIBOSOMAL SUBUNIT PROTEIN ML58"/>
    <property type="match status" value="1"/>
</dbReference>
<accession>A0A2P7YCT4</accession>
<dbReference type="EMBL" id="PYFQ01000022">
    <property type="protein sequence ID" value="PSK33788.1"/>
    <property type="molecule type" value="Genomic_DNA"/>
</dbReference>
<evidence type="ECO:0000313" key="1">
    <source>
        <dbReference type="EMBL" id="PSK33788.1"/>
    </source>
</evidence>